<dbReference type="EMBL" id="KV744972">
    <property type="protein sequence ID" value="OCK80161.1"/>
    <property type="molecule type" value="Genomic_DNA"/>
</dbReference>
<dbReference type="AlphaFoldDB" id="A0A8E2E9X5"/>
<proteinExistence type="predicted"/>
<accession>A0A8E2E9X5</accession>
<gene>
    <name evidence="1" type="ORF">K432DRAFT_425980</name>
</gene>
<organism evidence="1 2">
    <name type="scientific">Lepidopterella palustris CBS 459.81</name>
    <dbReference type="NCBI Taxonomy" id="1314670"/>
    <lineage>
        <taxon>Eukaryota</taxon>
        <taxon>Fungi</taxon>
        <taxon>Dikarya</taxon>
        <taxon>Ascomycota</taxon>
        <taxon>Pezizomycotina</taxon>
        <taxon>Dothideomycetes</taxon>
        <taxon>Pleosporomycetidae</taxon>
        <taxon>Mytilinidiales</taxon>
        <taxon>Argynnaceae</taxon>
        <taxon>Lepidopterella</taxon>
    </lineage>
</organism>
<protein>
    <submittedName>
        <fullName evidence="1">Uncharacterized protein</fullName>
    </submittedName>
</protein>
<reference evidence="1 2" key="1">
    <citation type="journal article" date="2016" name="Nat. Commun.">
        <title>Ectomycorrhizal ecology is imprinted in the genome of the dominant symbiotic fungus Cenococcum geophilum.</title>
        <authorList>
            <consortium name="DOE Joint Genome Institute"/>
            <person name="Peter M."/>
            <person name="Kohler A."/>
            <person name="Ohm R.A."/>
            <person name="Kuo A."/>
            <person name="Krutzmann J."/>
            <person name="Morin E."/>
            <person name="Arend M."/>
            <person name="Barry K.W."/>
            <person name="Binder M."/>
            <person name="Choi C."/>
            <person name="Clum A."/>
            <person name="Copeland A."/>
            <person name="Grisel N."/>
            <person name="Haridas S."/>
            <person name="Kipfer T."/>
            <person name="LaButti K."/>
            <person name="Lindquist E."/>
            <person name="Lipzen A."/>
            <person name="Maire R."/>
            <person name="Meier B."/>
            <person name="Mihaltcheva S."/>
            <person name="Molinier V."/>
            <person name="Murat C."/>
            <person name="Poggeler S."/>
            <person name="Quandt C.A."/>
            <person name="Sperisen C."/>
            <person name="Tritt A."/>
            <person name="Tisserant E."/>
            <person name="Crous P.W."/>
            <person name="Henrissat B."/>
            <person name="Nehls U."/>
            <person name="Egli S."/>
            <person name="Spatafora J.W."/>
            <person name="Grigoriev I.V."/>
            <person name="Martin F.M."/>
        </authorList>
    </citation>
    <scope>NUCLEOTIDE SEQUENCE [LARGE SCALE GENOMIC DNA]</scope>
    <source>
        <strain evidence="1 2">CBS 459.81</strain>
    </source>
</reference>
<evidence type="ECO:0000313" key="2">
    <source>
        <dbReference type="Proteomes" id="UP000250266"/>
    </source>
</evidence>
<sequence length="298" mass="32483">MQTSDTYIADSYEEYQEEIRLYECVDTHVNNMTLRAQDLITKTVGRSHSTHCHTTSGFIDQGNAFRFLFVPEAFLRNATTIGWYVHSDFAYSEINWTTYRPSLKNTIAKLELDGVLKCVARYTQDSPASARRFHKGYWLAATEQDTSTLLNRCTPTKSGSPGEWPGFDAIVGQNGGDLNAIPAAAAQNSARLSDFDVIARLRNGDANAVPGAGQIALQEVLEQTNGTGGVPLREDGCPDFDAIIRMKGGVPSPIPAASQIFAGLPNFDAIIRRRNANANAGGVDGQATPDAMGRFRFP</sequence>
<dbReference type="OrthoDB" id="3785839at2759"/>
<evidence type="ECO:0000313" key="1">
    <source>
        <dbReference type="EMBL" id="OCK80161.1"/>
    </source>
</evidence>
<keyword evidence="2" id="KW-1185">Reference proteome</keyword>
<dbReference type="Proteomes" id="UP000250266">
    <property type="component" value="Unassembled WGS sequence"/>
</dbReference>
<name>A0A8E2E9X5_9PEZI</name>